<evidence type="ECO:0000256" key="1">
    <source>
        <dbReference type="SAM" id="Phobius"/>
    </source>
</evidence>
<dbReference type="RefSeq" id="WP_311369166.1">
    <property type="nucleotide sequence ID" value="NZ_JAVRHX010000003.1"/>
</dbReference>
<dbReference type="SUPFAM" id="SSF54523">
    <property type="entry name" value="Pili subunits"/>
    <property type="match status" value="1"/>
</dbReference>
<dbReference type="InterPro" id="IPR045584">
    <property type="entry name" value="Pilin-like"/>
</dbReference>
<evidence type="ECO:0000313" key="2">
    <source>
        <dbReference type="EMBL" id="MDT0595650.1"/>
    </source>
</evidence>
<feature type="transmembrane region" description="Helical" evidence="1">
    <location>
        <begin position="12"/>
        <end position="33"/>
    </location>
</feature>
<organism evidence="2 3">
    <name type="scientific">Glaciecola petra</name>
    <dbReference type="NCBI Taxonomy" id="3075602"/>
    <lineage>
        <taxon>Bacteria</taxon>
        <taxon>Pseudomonadati</taxon>
        <taxon>Pseudomonadota</taxon>
        <taxon>Gammaproteobacteria</taxon>
        <taxon>Alteromonadales</taxon>
        <taxon>Alteromonadaceae</taxon>
        <taxon>Glaciecola</taxon>
    </lineage>
</organism>
<dbReference type="Pfam" id="PF07963">
    <property type="entry name" value="N_methyl"/>
    <property type="match status" value="1"/>
</dbReference>
<name>A0ABU2ZSN3_9ALTE</name>
<keyword evidence="3" id="KW-1185">Reference proteome</keyword>
<dbReference type="EMBL" id="JAVRHX010000003">
    <property type="protein sequence ID" value="MDT0595650.1"/>
    <property type="molecule type" value="Genomic_DNA"/>
</dbReference>
<keyword evidence="1" id="KW-0812">Transmembrane</keyword>
<evidence type="ECO:0000313" key="3">
    <source>
        <dbReference type="Proteomes" id="UP001253545"/>
    </source>
</evidence>
<keyword evidence="1" id="KW-1133">Transmembrane helix</keyword>
<dbReference type="Gene3D" id="3.30.700.10">
    <property type="entry name" value="Glycoprotein, Type 4 Pilin"/>
    <property type="match status" value="1"/>
</dbReference>
<dbReference type="PROSITE" id="PS00409">
    <property type="entry name" value="PROKAR_NTER_METHYL"/>
    <property type="match status" value="1"/>
</dbReference>
<sequence>MLKHWSKQSESGFTLIELVIVVVILGLLAATAIPRFLNVTEDAEDATVEGVAGGYATGVGLVRSQWEIEARPRFNNNTNQTFVTIEGIPVGVDGDTGYPTGQLNNDPSTEDDEMTRLDCESIFNLILQSAPTITSDWNPAVAEEFQYFTNVNLNQGSGGNDVCHYYLLQTVKNQQQEPLTVSEGNGFVYDPRIGQVRVFSNN</sequence>
<keyword evidence="1" id="KW-0472">Membrane</keyword>
<comment type="caution">
    <text evidence="2">The sequence shown here is derived from an EMBL/GenBank/DDBJ whole genome shotgun (WGS) entry which is preliminary data.</text>
</comment>
<accession>A0ABU2ZSN3</accession>
<proteinExistence type="predicted"/>
<dbReference type="NCBIfam" id="TIGR02532">
    <property type="entry name" value="IV_pilin_GFxxxE"/>
    <property type="match status" value="1"/>
</dbReference>
<dbReference type="Proteomes" id="UP001253545">
    <property type="component" value="Unassembled WGS sequence"/>
</dbReference>
<protein>
    <submittedName>
        <fullName evidence="2">Prepilin-type N-terminal cleavage/methylation domain-containing protein</fullName>
    </submittedName>
</protein>
<dbReference type="InterPro" id="IPR012902">
    <property type="entry name" value="N_methyl_site"/>
</dbReference>
<reference evidence="2 3" key="1">
    <citation type="submission" date="2023-09" db="EMBL/GenBank/DDBJ databases">
        <authorList>
            <person name="Rey-Velasco X."/>
        </authorList>
    </citation>
    <scope>NUCLEOTIDE SEQUENCE [LARGE SCALE GENOMIC DNA]</scope>
    <source>
        <strain evidence="2 3">P117</strain>
    </source>
</reference>
<gene>
    <name evidence="2" type="ORF">RM552_12400</name>
</gene>